<sequence length="723" mass="83468">MVNIFCRQQHSYKMRQIQPKALPHWFQNTNTKVIKKPDTLQHIKESNHVDGYDLYSRQVTEGRLSDITTLYDRQSEVREQGYDMDIKSKINTNIFEIDKCLDNIKIILSKETALHRRIKRRTSNTTLFLCDEKRSLTINNRKRRRKRHKRQIQRRQEPSSREKVKQLVKTYFKKINLVPVGSNISFNRKTRRLFKKSLNVKLAGLRSNSLSALKDILYKWTHNQYKPTVIVYPVSGQTLNNYLDSIGNTSQLPSDSMQFELIRLQTFSRYPENASVRPILLAKAGFYYTGNGIEVRCYSCGKTYSDWKQGDSPREIHLRISPHCEHIRRNENDSITLESETENRSRSSIATQFQSNGFENNTEDDEQIQRRHNQEHSQIQRQTQQNHPSPQQQQQQQRRPGHQQEIQNNTTHQSHTDETQSGSSRTQVNYKYDPLGINFDRPKYQAYAVLAVRISSFRGWPSHLTQNAKEMATAGYFYAGYSDYCRCFFCGGGLRNWDVGDDPWVEHARWFPRCQFLRMNKGIAFIDLVQQRLTEKNDQEQNTNLQLTEGATAPASEVVSKKEDIWSHPSIQSVIQMGYSRDTVSDALSRLKYKTIKNGETCPSAVKILETIFAMEQGATGTDEKDGTVKPETKSEDKQECNKSLEAVSNGIETLDITDAQSLIAENRQLKQDLLCKICMDDDASVAFLPCGHLICCGDCAPAMRKCPVCNDLIRGTVKTWLV</sequence>
<feature type="region of interest" description="Disordered" evidence="5">
    <location>
        <begin position="141"/>
        <end position="160"/>
    </location>
</feature>
<gene>
    <name evidence="7" type="ORF">KUTeg_008027</name>
</gene>
<dbReference type="InterPro" id="IPR001841">
    <property type="entry name" value="Znf_RING"/>
</dbReference>
<evidence type="ECO:0000256" key="4">
    <source>
        <dbReference type="PROSITE-ProRule" id="PRU00175"/>
    </source>
</evidence>
<proteinExistence type="inferred from homology"/>
<comment type="caution">
    <text evidence="7">The sequence shown here is derived from an EMBL/GenBank/DDBJ whole genome shotgun (WGS) entry which is preliminary data.</text>
</comment>
<dbReference type="Gene3D" id="1.10.1170.10">
    <property type="entry name" value="Inhibitor Of Apoptosis Protein (2mihbC-IAP-1), Chain A"/>
    <property type="match status" value="2"/>
</dbReference>
<evidence type="ECO:0000256" key="2">
    <source>
        <dbReference type="ARBA" id="ARBA00022771"/>
    </source>
</evidence>
<reference evidence="7 8" key="1">
    <citation type="submission" date="2022-12" db="EMBL/GenBank/DDBJ databases">
        <title>Chromosome-level genome of Tegillarca granosa.</title>
        <authorList>
            <person name="Kim J."/>
        </authorList>
    </citation>
    <scope>NUCLEOTIDE SEQUENCE [LARGE SCALE GENOMIC DNA]</scope>
    <source>
        <strain evidence="7">Teg-2019</strain>
        <tissue evidence="7">Adductor muscle</tissue>
    </source>
</reference>
<name>A0ABQ9FEW2_TEGGR</name>
<feature type="region of interest" description="Disordered" evidence="5">
    <location>
        <begin position="331"/>
        <end position="428"/>
    </location>
</feature>
<dbReference type="InterPro" id="IPR001370">
    <property type="entry name" value="BIR_rpt"/>
</dbReference>
<evidence type="ECO:0000313" key="7">
    <source>
        <dbReference type="EMBL" id="KAJ8315877.1"/>
    </source>
</evidence>
<keyword evidence="2 4" id="KW-0479">Metal-binding</keyword>
<feature type="compositionally biased region" description="Basic residues" evidence="5">
    <location>
        <begin position="141"/>
        <end position="153"/>
    </location>
</feature>
<dbReference type="Pfam" id="PF00653">
    <property type="entry name" value="BIR"/>
    <property type="match status" value="2"/>
</dbReference>
<evidence type="ECO:0000256" key="3">
    <source>
        <dbReference type="ARBA" id="ARBA00022833"/>
    </source>
</evidence>
<feature type="compositionally biased region" description="Low complexity" evidence="5">
    <location>
        <begin position="380"/>
        <end position="407"/>
    </location>
</feature>
<dbReference type="SUPFAM" id="SSF57924">
    <property type="entry name" value="Inhibitor of apoptosis (IAP) repeat"/>
    <property type="match status" value="2"/>
</dbReference>
<protein>
    <recommendedName>
        <fullName evidence="6">RING-type domain-containing protein</fullName>
    </recommendedName>
</protein>
<dbReference type="PROSITE" id="PS50089">
    <property type="entry name" value="ZF_RING_2"/>
    <property type="match status" value="1"/>
</dbReference>
<dbReference type="Proteomes" id="UP001217089">
    <property type="component" value="Unassembled WGS sequence"/>
</dbReference>
<keyword evidence="3" id="KW-0862">Zinc</keyword>
<dbReference type="SMART" id="SM00238">
    <property type="entry name" value="BIR"/>
    <property type="match status" value="2"/>
</dbReference>
<keyword evidence="2 4" id="KW-0863">Zinc-finger</keyword>
<evidence type="ECO:0000256" key="1">
    <source>
        <dbReference type="ARBA" id="ARBA00006672"/>
    </source>
</evidence>
<dbReference type="InterPro" id="IPR050784">
    <property type="entry name" value="IAP"/>
</dbReference>
<keyword evidence="8" id="KW-1185">Reference proteome</keyword>
<dbReference type="SMART" id="SM00184">
    <property type="entry name" value="RING"/>
    <property type="match status" value="1"/>
</dbReference>
<dbReference type="PANTHER" id="PTHR10044:SF139">
    <property type="entry name" value="DEATH-ASSOCIATED INHIBITOR OF APOPTOSIS 2"/>
    <property type="match status" value="1"/>
</dbReference>
<organism evidence="7 8">
    <name type="scientific">Tegillarca granosa</name>
    <name type="common">Malaysian cockle</name>
    <name type="synonym">Anadara granosa</name>
    <dbReference type="NCBI Taxonomy" id="220873"/>
    <lineage>
        <taxon>Eukaryota</taxon>
        <taxon>Metazoa</taxon>
        <taxon>Spiralia</taxon>
        <taxon>Lophotrochozoa</taxon>
        <taxon>Mollusca</taxon>
        <taxon>Bivalvia</taxon>
        <taxon>Autobranchia</taxon>
        <taxon>Pteriomorphia</taxon>
        <taxon>Arcoida</taxon>
        <taxon>Arcoidea</taxon>
        <taxon>Arcidae</taxon>
        <taxon>Tegillarca</taxon>
    </lineage>
</organism>
<feature type="domain" description="RING-type" evidence="6">
    <location>
        <begin position="676"/>
        <end position="711"/>
    </location>
</feature>
<evidence type="ECO:0000313" key="8">
    <source>
        <dbReference type="Proteomes" id="UP001217089"/>
    </source>
</evidence>
<evidence type="ECO:0000256" key="5">
    <source>
        <dbReference type="SAM" id="MobiDB-lite"/>
    </source>
</evidence>
<dbReference type="CDD" id="cd16713">
    <property type="entry name" value="RING-HC_BIRC2_3_7"/>
    <property type="match status" value="1"/>
</dbReference>
<accession>A0ABQ9FEW2</accession>
<dbReference type="Gene3D" id="3.30.40.10">
    <property type="entry name" value="Zinc/RING finger domain, C3HC4 (zinc finger)"/>
    <property type="match status" value="1"/>
</dbReference>
<dbReference type="EMBL" id="JARBDR010000337">
    <property type="protein sequence ID" value="KAJ8315877.1"/>
    <property type="molecule type" value="Genomic_DNA"/>
</dbReference>
<dbReference type="InterPro" id="IPR013083">
    <property type="entry name" value="Znf_RING/FYVE/PHD"/>
</dbReference>
<dbReference type="CDD" id="cd00022">
    <property type="entry name" value="BIR"/>
    <property type="match status" value="2"/>
</dbReference>
<feature type="compositionally biased region" description="Polar residues" evidence="5">
    <location>
        <begin position="408"/>
        <end position="428"/>
    </location>
</feature>
<comment type="similarity">
    <text evidence="1">Belongs to the IAP family.</text>
</comment>
<feature type="compositionally biased region" description="Polar residues" evidence="5">
    <location>
        <begin position="346"/>
        <end position="360"/>
    </location>
</feature>
<feature type="region of interest" description="Disordered" evidence="5">
    <location>
        <begin position="620"/>
        <end position="641"/>
    </location>
</feature>
<dbReference type="PROSITE" id="PS50143">
    <property type="entry name" value="BIR_REPEAT_2"/>
    <property type="match status" value="2"/>
</dbReference>
<dbReference type="Pfam" id="PF13920">
    <property type="entry name" value="zf-C3HC4_3"/>
    <property type="match status" value="1"/>
</dbReference>
<dbReference type="PANTHER" id="PTHR10044">
    <property type="entry name" value="INHIBITOR OF APOPTOSIS"/>
    <property type="match status" value="1"/>
</dbReference>
<feature type="compositionally biased region" description="Basic and acidic residues" evidence="5">
    <location>
        <begin position="622"/>
        <end position="641"/>
    </location>
</feature>
<evidence type="ECO:0000259" key="6">
    <source>
        <dbReference type="PROSITE" id="PS50089"/>
    </source>
</evidence>